<organism evidence="1 2">
    <name type="scientific">Sphaerobolus stellatus (strain SS14)</name>
    <dbReference type="NCBI Taxonomy" id="990650"/>
    <lineage>
        <taxon>Eukaryota</taxon>
        <taxon>Fungi</taxon>
        <taxon>Dikarya</taxon>
        <taxon>Basidiomycota</taxon>
        <taxon>Agaricomycotina</taxon>
        <taxon>Agaricomycetes</taxon>
        <taxon>Phallomycetidae</taxon>
        <taxon>Geastrales</taxon>
        <taxon>Sphaerobolaceae</taxon>
        <taxon>Sphaerobolus</taxon>
    </lineage>
</organism>
<evidence type="ECO:0000313" key="1">
    <source>
        <dbReference type="EMBL" id="KIJ42534.1"/>
    </source>
</evidence>
<evidence type="ECO:0000313" key="2">
    <source>
        <dbReference type="Proteomes" id="UP000054279"/>
    </source>
</evidence>
<accession>A0A0C9V6E1</accession>
<name>A0A0C9V6E1_SPHS4</name>
<dbReference type="EMBL" id="KN837129">
    <property type="protein sequence ID" value="KIJ42534.1"/>
    <property type="molecule type" value="Genomic_DNA"/>
</dbReference>
<sequence>MIVDAARGRLSPTNRCPMARVVRGVSDPRQTHGNATPKPRCRALKMTEMDFKIISHSRNRSKAPFNARAPIPPEIQGNTQELLIGFVKFVVFPREKSLTALHAGSNSAPSHLLTSMYAAEHSYLLDSQRRISFVGPPRLPCCGQRLHPQNPGDGNRSRRENWFDSAAAYQSNSAAPFGRVSISRFMCRMLAEAEAWESTEDVLEL</sequence>
<protein>
    <submittedName>
        <fullName evidence="1">Uncharacterized protein</fullName>
    </submittedName>
</protein>
<dbReference type="HOGENOM" id="CLU_1338271_0_0_1"/>
<dbReference type="AlphaFoldDB" id="A0A0C9V6E1"/>
<proteinExistence type="predicted"/>
<keyword evidence="2" id="KW-1185">Reference proteome</keyword>
<reference evidence="1 2" key="1">
    <citation type="submission" date="2014-06" db="EMBL/GenBank/DDBJ databases">
        <title>Evolutionary Origins and Diversification of the Mycorrhizal Mutualists.</title>
        <authorList>
            <consortium name="DOE Joint Genome Institute"/>
            <consortium name="Mycorrhizal Genomics Consortium"/>
            <person name="Kohler A."/>
            <person name="Kuo A."/>
            <person name="Nagy L.G."/>
            <person name="Floudas D."/>
            <person name="Copeland A."/>
            <person name="Barry K.W."/>
            <person name="Cichocki N."/>
            <person name="Veneault-Fourrey C."/>
            <person name="LaButti K."/>
            <person name="Lindquist E.A."/>
            <person name="Lipzen A."/>
            <person name="Lundell T."/>
            <person name="Morin E."/>
            <person name="Murat C."/>
            <person name="Riley R."/>
            <person name="Ohm R."/>
            <person name="Sun H."/>
            <person name="Tunlid A."/>
            <person name="Henrissat B."/>
            <person name="Grigoriev I.V."/>
            <person name="Hibbett D.S."/>
            <person name="Martin F."/>
        </authorList>
    </citation>
    <scope>NUCLEOTIDE SEQUENCE [LARGE SCALE GENOMIC DNA]</scope>
    <source>
        <strain evidence="1 2">SS14</strain>
    </source>
</reference>
<gene>
    <name evidence="1" type="ORF">M422DRAFT_254314</name>
</gene>
<dbReference type="Proteomes" id="UP000054279">
    <property type="component" value="Unassembled WGS sequence"/>
</dbReference>